<dbReference type="InterPro" id="IPR002347">
    <property type="entry name" value="SDR_fam"/>
</dbReference>
<dbReference type="Gene3D" id="3.40.50.720">
    <property type="entry name" value="NAD(P)-binding Rossmann-like Domain"/>
    <property type="match status" value="1"/>
</dbReference>
<dbReference type="PRINTS" id="PR00081">
    <property type="entry name" value="GDHRDH"/>
</dbReference>
<name>A0A7K3VW20_9ACTN</name>
<dbReference type="Pfam" id="PF13561">
    <property type="entry name" value="adh_short_C2"/>
    <property type="match status" value="1"/>
</dbReference>
<keyword evidence="3" id="KW-0520">NAD</keyword>
<dbReference type="PANTHER" id="PTHR42760:SF133">
    <property type="entry name" value="3-OXOACYL-[ACYL-CARRIER-PROTEIN] REDUCTASE"/>
    <property type="match status" value="1"/>
</dbReference>
<evidence type="ECO:0000313" key="5">
    <source>
        <dbReference type="Proteomes" id="UP000470246"/>
    </source>
</evidence>
<evidence type="ECO:0000256" key="3">
    <source>
        <dbReference type="ARBA" id="ARBA00023027"/>
    </source>
</evidence>
<dbReference type="EMBL" id="JAAGWF010000004">
    <property type="protein sequence ID" value="NEK56839.1"/>
    <property type="molecule type" value="Genomic_DNA"/>
</dbReference>
<gene>
    <name evidence="4" type="ORF">GCU56_03000</name>
</gene>
<comment type="caution">
    <text evidence="4">The sequence shown here is derived from an EMBL/GenBank/DDBJ whole genome shotgun (WGS) entry which is preliminary data.</text>
</comment>
<accession>A0A7K3VW20</accession>
<comment type="similarity">
    <text evidence="1">Belongs to the short-chain dehydrogenases/reductases (SDR) family.</text>
</comment>
<dbReference type="PRINTS" id="PR00080">
    <property type="entry name" value="SDRFAMILY"/>
</dbReference>
<dbReference type="FunFam" id="3.40.50.720:FF:000084">
    <property type="entry name" value="Short-chain dehydrogenase reductase"/>
    <property type="match status" value="1"/>
</dbReference>
<dbReference type="PANTHER" id="PTHR42760">
    <property type="entry name" value="SHORT-CHAIN DEHYDROGENASES/REDUCTASES FAMILY MEMBER"/>
    <property type="match status" value="1"/>
</dbReference>
<dbReference type="SUPFAM" id="SSF51735">
    <property type="entry name" value="NAD(P)-binding Rossmann-fold domains"/>
    <property type="match status" value="1"/>
</dbReference>
<evidence type="ECO:0000256" key="2">
    <source>
        <dbReference type="ARBA" id="ARBA00023002"/>
    </source>
</evidence>
<dbReference type="InterPro" id="IPR023985">
    <property type="entry name" value="SDR_subfam_1"/>
</dbReference>
<keyword evidence="2" id="KW-0560">Oxidoreductase</keyword>
<dbReference type="Proteomes" id="UP000470246">
    <property type="component" value="Unassembled WGS sequence"/>
</dbReference>
<evidence type="ECO:0000313" key="4">
    <source>
        <dbReference type="EMBL" id="NEK56839.1"/>
    </source>
</evidence>
<organism evidence="4 5">
    <name type="scientific">Geodermatophilus sabuli</name>
    <dbReference type="NCBI Taxonomy" id="1564158"/>
    <lineage>
        <taxon>Bacteria</taxon>
        <taxon>Bacillati</taxon>
        <taxon>Actinomycetota</taxon>
        <taxon>Actinomycetes</taxon>
        <taxon>Geodermatophilales</taxon>
        <taxon>Geodermatophilaceae</taxon>
        <taxon>Geodermatophilus</taxon>
    </lineage>
</organism>
<dbReference type="GO" id="GO:0016616">
    <property type="term" value="F:oxidoreductase activity, acting on the CH-OH group of donors, NAD or NADP as acceptor"/>
    <property type="evidence" value="ECO:0007669"/>
    <property type="project" value="TreeGrafter"/>
</dbReference>
<sequence length="269" mass="28041">MTGRVAGKVALITGAGRGQGRNHAVRLAREGADVIVVDVPDEYLGLDYSMANADDLAETARLVDAEGARVVVRHADVRDAAALSAAVTEGVAELGRLDVVVANAAVCALHAWDEVTPEVWQQIIDTDLTGVWNTMTAGVRHLIAAGGGSIICIGSTSALKGTPFFAPYTAAKHGVVGIAKAMANELGRHSIRVNTVHPAGVKTALTGALKRLDELIGTDPNLGPIFMNALPTSWVEVDDVSSAVVYLASDESRFVTGVELKVDAGNTNR</sequence>
<dbReference type="InterPro" id="IPR036291">
    <property type="entry name" value="NAD(P)-bd_dom_sf"/>
</dbReference>
<reference evidence="4 5" key="1">
    <citation type="submission" date="2020-02" db="EMBL/GenBank/DDBJ databases">
        <title>Geodermatophilus sabuli CPCC 205279 I12A-02694.</title>
        <authorList>
            <person name="Jiang Z."/>
        </authorList>
    </citation>
    <scope>NUCLEOTIDE SEQUENCE [LARGE SCALE GENOMIC DNA]</scope>
    <source>
        <strain evidence="4 5">I12A-02694</strain>
    </source>
</reference>
<dbReference type="CDD" id="cd05233">
    <property type="entry name" value="SDR_c"/>
    <property type="match status" value="1"/>
</dbReference>
<dbReference type="InterPro" id="IPR020904">
    <property type="entry name" value="Sc_DH/Rdtase_CS"/>
</dbReference>
<dbReference type="NCBIfam" id="TIGR03971">
    <property type="entry name" value="SDR_subfam_1"/>
    <property type="match status" value="1"/>
</dbReference>
<keyword evidence="5" id="KW-1185">Reference proteome</keyword>
<evidence type="ECO:0000256" key="1">
    <source>
        <dbReference type="ARBA" id="ARBA00006484"/>
    </source>
</evidence>
<protein>
    <submittedName>
        <fullName evidence="4">Mycofactocin-coupled SDR family oxidoreductase</fullName>
    </submittedName>
</protein>
<dbReference type="PROSITE" id="PS00061">
    <property type="entry name" value="ADH_SHORT"/>
    <property type="match status" value="1"/>
</dbReference>
<dbReference type="NCBIfam" id="NF009467">
    <property type="entry name" value="PRK12826.1-3"/>
    <property type="match status" value="1"/>
</dbReference>
<proteinExistence type="inferred from homology"/>
<dbReference type="AlphaFoldDB" id="A0A7K3VW20"/>